<dbReference type="InterPro" id="IPR050832">
    <property type="entry name" value="Bact_Acetyltransf"/>
</dbReference>
<dbReference type="CDD" id="cd04301">
    <property type="entry name" value="NAT_SF"/>
    <property type="match status" value="1"/>
</dbReference>
<dbReference type="EMBL" id="WHUT02000004">
    <property type="protein sequence ID" value="NUB44276.1"/>
    <property type="molecule type" value="Genomic_DNA"/>
</dbReference>
<dbReference type="AlphaFoldDB" id="A0A8X8GZG9"/>
<sequence length="281" mass="29540">MMRAATPDDLPALLALLHADVAGSMFPLANLAAEGLSANGLHGMRVWLAEKGGTVVGMLGLTRAGGLLPQWPQSDWAGVRAALAGHDVTMIVGRGAQVPLLRRALGLEAVPARHDDEEPGYQLDLADLILPEPDGSTVEPLTVAHRAVVLPWRAAYLTELFALPADEAASQAAKDVDGWIEKRSHCILMRGGVALAMSGFNARLPDVVQVGGVYTPPAVRGQGLARRVVGGHLAWARAQGAQRAVLFAANDAAAAAYRAIGFQRQGSMAIVQFHAPQRITA</sequence>
<evidence type="ECO:0000313" key="4">
    <source>
        <dbReference type="EMBL" id="NUB44276.1"/>
    </source>
</evidence>
<dbReference type="RefSeq" id="WP_174539408.1">
    <property type="nucleotide sequence ID" value="NZ_WHUT02000004.1"/>
</dbReference>
<keyword evidence="5" id="KW-1185">Reference proteome</keyword>
<keyword evidence="1" id="KW-0808">Transferase</keyword>
<name>A0A8X8GZG9_9RHOB</name>
<dbReference type="GO" id="GO:0016747">
    <property type="term" value="F:acyltransferase activity, transferring groups other than amino-acyl groups"/>
    <property type="evidence" value="ECO:0007669"/>
    <property type="project" value="InterPro"/>
</dbReference>
<accession>A0A8X8GZG9</accession>
<evidence type="ECO:0000313" key="5">
    <source>
        <dbReference type="Proteomes" id="UP000484076"/>
    </source>
</evidence>
<keyword evidence="2" id="KW-0012">Acyltransferase</keyword>
<dbReference type="InterPro" id="IPR016181">
    <property type="entry name" value="Acyl_CoA_acyltransferase"/>
</dbReference>
<dbReference type="Proteomes" id="UP000484076">
    <property type="component" value="Unassembled WGS sequence"/>
</dbReference>
<organism evidence="4 5">
    <name type="scientific">Fertoeibacter niger</name>
    <dbReference type="NCBI Taxonomy" id="2656921"/>
    <lineage>
        <taxon>Bacteria</taxon>
        <taxon>Pseudomonadati</taxon>
        <taxon>Pseudomonadota</taxon>
        <taxon>Alphaproteobacteria</taxon>
        <taxon>Rhodobacterales</taxon>
        <taxon>Paracoccaceae</taxon>
        <taxon>Fertoeibacter</taxon>
    </lineage>
</organism>
<dbReference type="SUPFAM" id="SSF55729">
    <property type="entry name" value="Acyl-CoA N-acyltransferases (Nat)"/>
    <property type="match status" value="2"/>
</dbReference>
<feature type="domain" description="N-acetyltransferase" evidence="3">
    <location>
        <begin position="147"/>
        <end position="281"/>
    </location>
</feature>
<reference evidence="4" key="1">
    <citation type="submission" date="2020-05" db="EMBL/GenBank/DDBJ databases">
        <title>Fertoebacter nigrum gen. nov., sp. nov., a new member of the family Rhodobacteraceae.</title>
        <authorList>
            <person name="Szuroczki S."/>
            <person name="Abbaszade G."/>
            <person name="Buni D."/>
            <person name="Schumann P."/>
            <person name="Toth E."/>
        </authorList>
    </citation>
    <scope>NUCLEOTIDE SEQUENCE</scope>
    <source>
        <strain evidence="4">RG-N-1a</strain>
    </source>
</reference>
<gene>
    <name evidence="4" type="ORF">GEU84_007770</name>
</gene>
<comment type="caution">
    <text evidence="4">The sequence shown here is derived from an EMBL/GenBank/DDBJ whole genome shotgun (WGS) entry which is preliminary data.</text>
</comment>
<dbReference type="PANTHER" id="PTHR43877">
    <property type="entry name" value="AMINOALKYLPHOSPHONATE N-ACETYLTRANSFERASE-RELATED-RELATED"/>
    <property type="match status" value="1"/>
</dbReference>
<dbReference type="PROSITE" id="PS51186">
    <property type="entry name" value="GNAT"/>
    <property type="match status" value="1"/>
</dbReference>
<evidence type="ECO:0000256" key="2">
    <source>
        <dbReference type="ARBA" id="ARBA00023315"/>
    </source>
</evidence>
<proteinExistence type="predicted"/>
<dbReference type="Gene3D" id="3.40.630.30">
    <property type="match status" value="1"/>
</dbReference>
<evidence type="ECO:0000259" key="3">
    <source>
        <dbReference type="PROSITE" id="PS51186"/>
    </source>
</evidence>
<dbReference type="Pfam" id="PF00583">
    <property type="entry name" value="Acetyltransf_1"/>
    <property type="match status" value="1"/>
</dbReference>
<protein>
    <submittedName>
        <fullName evidence="4">GNAT family N-acetyltransferase</fullName>
    </submittedName>
</protein>
<dbReference type="InterPro" id="IPR000182">
    <property type="entry name" value="GNAT_dom"/>
</dbReference>
<evidence type="ECO:0000256" key="1">
    <source>
        <dbReference type="ARBA" id="ARBA00022679"/>
    </source>
</evidence>